<protein>
    <submittedName>
        <fullName evidence="2">Glutaredoxin family protein</fullName>
    </submittedName>
</protein>
<sequence>MEPCEVKLYSLSTCIHCKDAKEFFKQCGINTDCVDVDKLELDQRKKLLEEIKRLNPECTFPTIVIGNKVIVGFKKNEIKEVLGI</sequence>
<reference evidence="2" key="1">
    <citation type="journal article" date="2020" name="mSystems">
        <title>Genome- and Community-Level Interaction Insights into Carbon Utilization and Element Cycling Functions of Hydrothermarchaeota in Hydrothermal Sediment.</title>
        <authorList>
            <person name="Zhou Z."/>
            <person name="Liu Y."/>
            <person name="Xu W."/>
            <person name="Pan J."/>
            <person name="Luo Z.H."/>
            <person name="Li M."/>
        </authorList>
    </citation>
    <scope>NUCLEOTIDE SEQUENCE [LARGE SCALE GENOMIC DNA]</scope>
    <source>
        <strain evidence="2">SpSt-897</strain>
    </source>
</reference>
<dbReference type="PROSITE" id="PS51354">
    <property type="entry name" value="GLUTAREDOXIN_2"/>
    <property type="match status" value="1"/>
</dbReference>
<evidence type="ECO:0000259" key="1">
    <source>
        <dbReference type="Pfam" id="PF00462"/>
    </source>
</evidence>
<name>A0A7C3ZCZ9_9BACT</name>
<dbReference type="Pfam" id="PF00462">
    <property type="entry name" value="Glutaredoxin"/>
    <property type="match status" value="1"/>
</dbReference>
<dbReference type="SUPFAM" id="SSF52833">
    <property type="entry name" value="Thioredoxin-like"/>
    <property type="match status" value="1"/>
</dbReference>
<comment type="caution">
    <text evidence="2">The sequence shown here is derived from an EMBL/GenBank/DDBJ whole genome shotgun (WGS) entry which is preliminary data.</text>
</comment>
<gene>
    <name evidence="2" type="ORF">ENW96_11200</name>
</gene>
<feature type="domain" description="Glutaredoxin" evidence="1">
    <location>
        <begin position="6"/>
        <end position="70"/>
    </location>
</feature>
<evidence type="ECO:0000313" key="2">
    <source>
        <dbReference type="EMBL" id="HGF34931.1"/>
    </source>
</evidence>
<dbReference type="InterPro" id="IPR036249">
    <property type="entry name" value="Thioredoxin-like_sf"/>
</dbReference>
<organism evidence="2">
    <name type="scientific">Desulfobacca acetoxidans</name>
    <dbReference type="NCBI Taxonomy" id="60893"/>
    <lineage>
        <taxon>Bacteria</taxon>
        <taxon>Pseudomonadati</taxon>
        <taxon>Thermodesulfobacteriota</taxon>
        <taxon>Desulfobaccia</taxon>
        <taxon>Desulfobaccales</taxon>
        <taxon>Desulfobaccaceae</taxon>
        <taxon>Desulfobacca</taxon>
    </lineage>
</organism>
<proteinExistence type="predicted"/>
<dbReference type="CDD" id="cd02976">
    <property type="entry name" value="NrdH"/>
    <property type="match status" value="1"/>
</dbReference>
<dbReference type="Gene3D" id="3.40.30.10">
    <property type="entry name" value="Glutaredoxin"/>
    <property type="match status" value="1"/>
</dbReference>
<dbReference type="InterPro" id="IPR002109">
    <property type="entry name" value="Glutaredoxin"/>
</dbReference>
<accession>A0A7C3ZCZ9</accession>
<dbReference type="EMBL" id="DTMF01000271">
    <property type="protein sequence ID" value="HGF34931.1"/>
    <property type="molecule type" value="Genomic_DNA"/>
</dbReference>
<dbReference type="AlphaFoldDB" id="A0A7C3ZCZ9"/>